<feature type="transmembrane region" description="Helical" evidence="5">
    <location>
        <begin position="45"/>
        <end position="64"/>
    </location>
</feature>
<feature type="transmembrane region" description="Helical" evidence="5">
    <location>
        <begin position="6"/>
        <end position="33"/>
    </location>
</feature>
<organism evidence="7 8">
    <name type="scientific">OM182 bacterium</name>
    <dbReference type="NCBI Taxonomy" id="2510334"/>
    <lineage>
        <taxon>Bacteria</taxon>
        <taxon>Pseudomonadati</taxon>
        <taxon>Pseudomonadota</taxon>
        <taxon>Gammaproteobacteria</taxon>
        <taxon>OMG group</taxon>
        <taxon>OM182 clade</taxon>
    </lineage>
</organism>
<dbReference type="Pfam" id="PF13664">
    <property type="entry name" value="DUF4149"/>
    <property type="match status" value="1"/>
</dbReference>
<evidence type="ECO:0000259" key="6">
    <source>
        <dbReference type="Pfam" id="PF13664"/>
    </source>
</evidence>
<proteinExistence type="predicted"/>
<sequence length="146" mass="16151">MELHNILQGAATVLIALLSGSMLFFSFVMAPLIFIKLEIEVAGKFVRAVFPWYYLLIIILAAMGSLVLVFLAPLNAGLLGLVAASTIYCRQSLMPRINEYRDRSKAGEEGTNKIFDNLHRRSEILNGLQLLAVVAVLLHLAFVNFS</sequence>
<dbReference type="InterPro" id="IPR025423">
    <property type="entry name" value="TMEM205-like"/>
</dbReference>
<comment type="caution">
    <text evidence="7">The sequence shown here is derived from an EMBL/GenBank/DDBJ whole genome shotgun (WGS) entry which is preliminary data.</text>
</comment>
<protein>
    <submittedName>
        <fullName evidence="7">DUF4149 domain-containing protein</fullName>
    </submittedName>
</protein>
<evidence type="ECO:0000256" key="5">
    <source>
        <dbReference type="SAM" id="Phobius"/>
    </source>
</evidence>
<evidence type="ECO:0000313" key="8">
    <source>
        <dbReference type="Proteomes" id="UP000320404"/>
    </source>
</evidence>
<evidence type="ECO:0000256" key="2">
    <source>
        <dbReference type="ARBA" id="ARBA00022692"/>
    </source>
</evidence>
<feature type="transmembrane region" description="Helical" evidence="5">
    <location>
        <begin position="124"/>
        <end position="145"/>
    </location>
</feature>
<dbReference type="Proteomes" id="UP000320404">
    <property type="component" value="Unassembled WGS sequence"/>
</dbReference>
<keyword evidence="2 5" id="KW-0812">Transmembrane</keyword>
<evidence type="ECO:0000256" key="4">
    <source>
        <dbReference type="ARBA" id="ARBA00023136"/>
    </source>
</evidence>
<evidence type="ECO:0000256" key="1">
    <source>
        <dbReference type="ARBA" id="ARBA00004370"/>
    </source>
</evidence>
<keyword evidence="3 5" id="KW-1133">Transmembrane helix</keyword>
<reference evidence="7 8" key="1">
    <citation type="submission" date="2019-02" db="EMBL/GenBank/DDBJ databases">
        <title>Prokaryotic population dynamics and viral predation in marine succession experiment using metagenomics: the confinement effect.</title>
        <authorList>
            <person name="Haro-Moreno J.M."/>
            <person name="Rodriguez-Valera F."/>
            <person name="Lopez-Perez M."/>
        </authorList>
    </citation>
    <scope>NUCLEOTIDE SEQUENCE [LARGE SCALE GENOMIC DNA]</scope>
    <source>
        <strain evidence="7">MED-G158</strain>
    </source>
</reference>
<comment type="subcellular location">
    <subcellularLocation>
        <location evidence="1">Membrane</location>
    </subcellularLocation>
</comment>
<keyword evidence="4 5" id="KW-0472">Membrane</keyword>
<accession>A0A520S2T6</accession>
<evidence type="ECO:0000313" key="7">
    <source>
        <dbReference type="EMBL" id="RZO76778.1"/>
    </source>
</evidence>
<dbReference type="EMBL" id="SHAH01000025">
    <property type="protein sequence ID" value="RZO76778.1"/>
    <property type="molecule type" value="Genomic_DNA"/>
</dbReference>
<dbReference type="GO" id="GO:0016020">
    <property type="term" value="C:membrane"/>
    <property type="evidence" value="ECO:0007669"/>
    <property type="project" value="UniProtKB-SubCell"/>
</dbReference>
<evidence type="ECO:0000256" key="3">
    <source>
        <dbReference type="ARBA" id="ARBA00022989"/>
    </source>
</evidence>
<name>A0A520S2T6_9GAMM</name>
<gene>
    <name evidence="7" type="ORF">EVA69_02580</name>
</gene>
<dbReference type="AlphaFoldDB" id="A0A520S2T6"/>
<feature type="domain" description="TMEM205-like" evidence="6">
    <location>
        <begin position="14"/>
        <end position="103"/>
    </location>
</feature>